<organism evidence="11 12">
    <name type="scientific">Cyclopterus lumpus</name>
    <name type="common">Lumpsucker</name>
    <dbReference type="NCBI Taxonomy" id="8103"/>
    <lineage>
        <taxon>Eukaryota</taxon>
        <taxon>Metazoa</taxon>
        <taxon>Chordata</taxon>
        <taxon>Craniata</taxon>
        <taxon>Vertebrata</taxon>
        <taxon>Euteleostomi</taxon>
        <taxon>Actinopterygii</taxon>
        <taxon>Neopterygii</taxon>
        <taxon>Teleostei</taxon>
        <taxon>Neoteleostei</taxon>
        <taxon>Acanthomorphata</taxon>
        <taxon>Eupercaria</taxon>
        <taxon>Perciformes</taxon>
        <taxon>Cottioidei</taxon>
        <taxon>Cottales</taxon>
        <taxon>Cyclopteridae</taxon>
        <taxon>Cyclopterus</taxon>
    </lineage>
</organism>
<keyword evidence="12" id="KW-1185">Reference proteome</keyword>
<dbReference type="GO" id="GO:0005615">
    <property type="term" value="C:extracellular space"/>
    <property type="evidence" value="ECO:0007669"/>
    <property type="project" value="TreeGrafter"/>
</dbReference>
<dbReference type="Proteomes" id="UP000694565">
    <property type="component" value="Unplaced"/>
</dbReference>
<dbReference type="GO" id="GO:0045840">
    <property type="term" value="P:positive regulation of mitotic nuclear division"/>
    <property type="evidence" value="ECO:0007669"/>
    <property type="project" value="TreeGrafter"/>
</dbReference>
<dbReference type="PANTHER" id="PTHR10740">
    <property type="entry name" value="TRANSFORMING GROWTH FACTOR ALPHA"/>
    <property type="match status" value="1"/>
</dbReference>
<dbReference type="GO" id="GO:0007173">
    <property type="term" value="P:epidermal growth factor receptor signaling pathway"/>
    <property type="evidence" value="ECO:0007669"/>
    <property type="project" value="TreeGrafter"/>
</dbReference>
<feature type="chain" id="PRO_5034482290" evidence="9">
    <location>
        <begin position="16"/>
        <end position="170"/>
    </location>
</feature>
<keyword evidence="2" id="KW-0964">Secreted</keyword>
<evidence type="ECO:0000256" key="7">
    <source>
        <dbReference type="PROSITE-ProRule" id="PRU00076"/>
    </source>
</evidence>
<reference evidence="11" key="1">
    <citation type="submission" date="2025-08" db="UniProtKB">
        <authorList>
            <consortium name="Ensembl"/>
        </authorList>
    </citation>
    <scope>IDENTIFICATION</scope>
</reference>
<evidence type="ECO:0000313" key="11">
    <source>
        <dbReference type="Ensembl" id="ENSCLMP00005029787.1"/>
    </source>
</evidence>
<evidence type="ECO:0000256" key="4">
    <source>
        <dbReference type="ARBA" id="ARBA00023030"/>
    </source>
</evidence>
<keyword evidence="4" id="KW-0339">Growth factor</keyword>
<accession>A0A8C2ZP79</accession>
<evidence type="ECO:0000256" key="6">
    <source>
        <dbReference type="ARBA" id="ARBA00023246"/>
    </source>
</evidence>
<evidence type="ECO:0000256" key="2">
    <source>
        <dbReference type="ARBA" id="ARBA00022525"/>
    </source>
</evidence>
<dbReference type="InterPro" id="IPR000742">
    <property type="entry name" value="EGF"/>
</dbReference>
<evidence type="ECO:0000256" key="1">
    <source>
        <dbReference type="ARBA" id="ARBA00004239"/>
    </source>
</evidence>
<dbReference type="GO" id="GO:0045187">
    <property type="term" value="P:regulation of circadian sleep/wake cycle, sleep"/>
    <property type="evidence" value="ECO:0007669"/>
    <property type="project" value="Ensembl"/>
</dbReference>
<keyword evidence="8" id="KW-1133">Transmembrane helix</keyword>
<keyword evidence="9" id="KW-0732">Signal</keyword>
<feature type="signal peptide" evidence="9">
    <location>
        <begin position="1"/>
        <end position="15"/>
    </location>
</feature>
<comment type="caution">
    <text evidence="7">Lacks conserved residue(s) required for the propagation of feature annotation.</text>
</comment>
<dbReference type="PANTHER" id="PTHR10740:SF1">
    <property type="entry name" value="PROTRANSFORMING GROWTH FACTOR ALPHA"/>
    <property type="match status" value="1"/>
</dbReference>
<keyword evidence="3 7" id="KW-0245">EGF-like domain</keyword>
<dbReference type="AlphaFoldDB" id="A0A8C2ZP79"/>
<dbReference type="GO" id="GO:0051781">
    <property type="term" value="P:positive regulation of cell division"/>
    <property type="evidence" value="ECO:0007669"/>
    <property type="project" value="UniProtKB-KW"/>
</dbReference>
<feature type="disulfide bond" evidence="7">
    <location>
        <begin position="76"/>
        <end position="85"/>
    </location>
</feature>
<dbReference type="GeneTree" id="ENSGT00940000160058"/>
<dbReference type="Gene3D" id="2.10.25.10">
    <property type="entry name" value="Laminin"/>
    <property type="match status" value="1"/>
</dbReference>
<dbReference type="Ensembl" id="ENSCLMT00005031133.1">
    <property type="protein sequence ID" value="ENSCLMP00005029787.1"/>
    <property type="gene ID" value="ENSCLMG00005014520.1"/>
</dbReference>
<evidence type="ECO:0000259" key="10">
    <source>
        <dbReference type="PROSITE" id="PS50026"/>
    </source>
</evidence>
<evidence type="ECO:0000313" key="12">
    <source>
        <dbReference type="Proteomes" id="UP000694565"/>
    </source>
</evidence>
<evidence type="ECO:0000256" key="3">
    <source>
        <dbReference type="ARBA" id="ARBA00022536"/>
    </source>
</evidence>
<protein>
    <submittedName>
        <fullName evidence="11">Transforming growth factor, alpha</fullName>
    </submittedName>
</protein>
<sequence>MFILIPTLNATLCICFHCSGNTDFCLSQLCRNLSDCTFVAVAVRSHFDDCPDSHRHFCFHGTCRFLILEETPACVCHAGFVGMRCEHADLLAVVATNHRQQTVATVLVLCVIGCVLIMVCWWRQDCRRRNRAHHYIPEKHGASCHPSESGTIFMIYTLRYWLRANLTIKI</sequence>
<dbReference type="GO" id="GO:0008284">
    <property type="term" value="P:positive regulation of cell population proliferation"/>
    <property type="evidence" value="ECO:0007669"/>
    <property type="project" value="TreeGrafter"/>
</dbReference>
<proteinExistence type="predicted"/>
<dbReference type="PROSITE" id="PS00022">
    <property type="entry name" value="EGF_1"/>
    <property type="match status" value="1"/>
</dbReference>
<keyword evidence="5 7" id="KW-1015">Disulfide bond</keyword>
<keyword evidence="6" id="KW-0497">Mitogen</keyword>
<dbReference type="GO" id="GO:0008083">
    <property type="term" value="F:growth factor activity"/>
    <property type="evidence" value="ECO:0007669"/>
    <property type="project" value="UniProtKB-KW"/>
</dbReference>
<keyword evidence="8" id="KW-0812">Transmembrane</keyword>
<evidence type="ECO:0000256" key="8">
    <source>
        <dbReference type="SAM" id="Phobius"/>
    </source>
</evidence>
<dbReference type="GO" id="GO:0005154">
    <property type="term" value="F:epidermal growth factor receptor binding"/>
    <property type="evidence" value="ECO:0007669"/>
    <property type="project" value="TreeGrafter"/>
</dbReference>
<dbReference type="PRINTS" id="PR00009">
    <property type="entry name" value="EGFTGF"/>
</dbReference>
<evidence type="ECO:0000256" key="5">
    <source>
        <dbReference type="ARBA" id="ARBA00023157"/>
    </source>
</evidence>
<comment type="subcellular location">
    <subcellularLocation>
        <location evidence="1">Secreted</location>
        <location evidence="1">Extracellular space</location>
    </subcellularLocation>
</comment>
<dbReference type="PROSITE" id="PS01186">
    <property type="entry name" value="EGF_2"/>
    <property type="match status" value="1"/>
</dbReference>
<feature type="domain" description="EGF-like" evidence="10">
    <location>
        <begin position="46"/>
        <end position="86"/>
    </location>
</feature>
<dbReference type="PROSITE" id="PS50026">
    <property type="entry name" value="EGF_3"/>
    <property type="match status" value="1"/>
</dbReference>
<dbReference type="SUPFAM" id="SSF57196">
    <property type="entry name" value="EGF/Laminin"/>
    <property type="match status" value="1"/>
</dbReference>
<keyword evidence="8" id="KW-0472">Membrane</keyword>
<reference evidence="11" key="2">
    <citation type="submission" date="2025-09" db="UniProtKB">
        <authorList>
            <consortium name="Ensembl"/>
        </authorList>
    </citation>
    <scope>IDENTIFICATION</scope>
</reference>
<name>A0A8C2ZP79_CYCLU</name>
<dbReference type="GO" id="GO:0140313">
    <property type="term" value="F:molecular sequestering activity"/>
    <property type="evidence" value="ECO:0007669"/>
    <property type="project" value="Ensembl"/>
</dbReference>
<feature type="transmembrane region" description="Helical" evidence="8">
    <location>
        <begin position="103"/>
        <end position="122"/>
    </location>
</feature>
<dbReference type="FunFam" id="2.10.25.10:FF:000182">
    <property type="entry name" value="Protransforming growth factor alpha"/>
    <property type="match status" value="1"/>
</dbReference>
<evidence type="ECO:0000256" key="9">
    <source>
        <dbReference type="SAM" id="SignalP"/>
    </source>
</evidence>